<dbReference type="InterPro" id="IPR000571">
    <property type="entry name" value="Znf_CCCH"/>
</dbReference>
<organism evidence="4 5">
    <name type="scientific">Ophiobolus disseminans</name>
    <dbReference type="NCBI Taxonomy" id="1469910"/>
    <lineage>
        <taxon>Eukaryota</taxon>
        <taxon>Fungi</taxon>
        <taxon>Dikarya</taxon>
        <taxon>Ascomycota</taxon>
        <taxon>Pezizomycotina</taxon>
        <taxon>Dothideomycetes</taxon>
        <taxon>Pleosporomycetidae</taxon>
        <taxon>Pleosporales</taxon>
        <taxon>Pleosporineae</taxon>
        <taxon>Phaeosphaeriaceae</taxon>
        <taxon>Ophiobolus</taxon>
    </lineage>
</organism>
<evidence type="ECO:0000256" key="2">
    <source>
        <dbReference type="SAM" id="MobiDB-lite"/>
    </source>
</evidence>
<keyword evidence="1" id="KW-0863">Zinc-finger</keyword>
<feature type="domain" description="C3H1-type" evidence="3">
    <location>
        <begin position="484"/>
        <end position="512"/>
    </location>
</feature>
<dbReference type="Pfam" id="PF00642">
    <property type="entry name" value="zf-CCCH"/>
    <property type="match status" value="1"/>
</dbReference>
<name>A0A6A7AD58_9PLEO</name>
<proteinExistence type="predicted"/>
<sequence>MFAPLAALARKLAGIDVKSDDNNKSTQTGDDEAESSAVDDDTHDRPYVLVLVDAHSHPFVIPTTELNQNLSKSISQNLQEILPSSGSQPYRLHVRVYAHPPKLQRGALNGFNRGVHECSADMELEFISVYTDRGLGVQREIGDAFSDAIKDPRCTHIYLAAWERLAYLFLLQTPSPKVHVVLSEAMGPGYETIPLPCRFTRLPALFAAPSHSDRLIEQYQDHGVYHPIGSLVAEGVFDSKLCNEHLCELPHAPVTETVWTDKLNLATPKPRLRAPGPLPQRKEALLGHIPVNKDGQRLDYYMETPPTAVCREYKSKVMDSEQPCKWHHLTNGCRYRNNCKYDHSELSREGLWRLRYVVKKEPCTYGPRCRRENCIFGHICLSVRCLTEDVTTCPLRNFHEVDPALETWVKVDVRDDHPESLSAGDENGHEPMETSSKLHLPGVLPEASHALPGHIPVNKDGERLDYCIKKPTAACRQAYNDYVSTNKNPCLRFHIAGTCNLGESCKYDHSEICDNVAWFLRYLARRKRCRWGSACRRLDCMYGHVCQDTRCKSQVIENCSFRKYHDVDFTVASWVKVGEAEECSDEEKDTPVQSFWF</sequence>
<dbReference type="PANTHER" id="PTHR37543">
    <property type="entry name" value="CCCH ZINC FINGER DNA BINDING PROTEIN (AFU_ORTHOLOGUE AFUA_5G12760)"/>
    <property type="match status" value="1"/>
</dbReference>
<dbReference type="PANTHER" id="PTHR37543:SF1">
    <property type="entry name" value="CCCH ZINC FINGER DNA BINDING PROTEIN (AFU_ORTHOLOGUE AFUA_5G12760)"/>
    <property type="match status" value="1"/>
</dbReference>
<feature type="zinc finger region" description="C3H1-type" evidence="1">
    <location>
        <begin position="484"/>
        <end position="512"/>
    </location>
</feature>
<feature type="compositionally biased region" description="Acidic residues" evidence="2">
    <location>
        <begin position="29"/>
        <end position="39"/>
    </location>
</feature>
<accession>A0A6A7AD58</accession>
<feature type="zinc finger region" description="C3H1-type" evidence="1">
    <location>
        <begin position="318"/>
        <end position="346"/>
    </location>
</feature>
<reference evidence="4" key="1">
    <citation type="journal article" date="2020" name="Stud. Mycol.">
        <title>101 Dothideomycetes genomes: a test case for predicting lifestyles and emergence of pathogens.</title>
        <authorList>
            <person name="Haridas S."/>
            <person name="Albert R."/>
            <person name="Binder M."/>
            <person name="Bloem J."/>
            <person name="Labutti K."/>
            <person name="Salamov A."/>
            <person name="Andreopoulos B."/>
            <person name="Baker S."/>
            <person name="Barry K."/>
            <person name="Bills G."/>
            <person name="Bluhm B."/>
            <person name="Cannon C."/>
            <person name="Castanera R."/>
            <person name="Culley D."/>
            <person name="Daum C."/>
            <person name="Ezra D."/>
            <person name="Gonzalez J."/>
            <person name="Henrissat B."/>
            <person name="Kuo A."/>
            <person name="Liang C."/>
            <person name="Lipzen A."/>
            <person name="Lutzoni F."/>
            <person name="Magnuson J."/>
            <person name="Mondo S."/>
            <person name="Nolan M."/>
            <person name="Ohm R."/>
            <person name="Pangilinan J."/>
            <person name="Park H.-J."/>
            <person name="Ramirez L."/>
            <person name="Alfaro M."/>
            <person name="Sun H."/>
            <person name="Tritt A."/>
            <person name="Yoshinaga Y."/>
            <person name="Zwiers L.-H."/>
            <person name="Turgeon B."/>
            <person name="Goodwin S."/>
            <person name="Spatafora J."/>
            <person name="Crous P."/>
            <person name="Grigoriev I."/>
        </authorList>
    </citation>
    <scope>NUCLEOTIDE SEQUENCE</scope>
    <source>
        <strain evidence="4">CBS 113818</strain>
    </source>
</reference>
<dbReference type="EMBL" id="MU006219">
    <property type="protein sequence ID" value="KAF2830525.1"/>
    <property type="molecule type" value="Genomic_DNA"/>
</dbReference>
<feature type="domain" description="C3H1-type" evidence="3">
    <location>
        <begin position="318"/>
        <end position="346"/>
    </location>
</feature>
<dbReference type="Pfam" id="PF25543">
    <property type="entry name" value="zf-CCCH_tandem"/>
    <property type="match status" value="2"/>
</dbReference>
<keyword evidence="5" id="KW-1185">Reference proteome</keyword>
<evidence type="ECO:0000256" key="1">
    <source>
        <dbReference type="PROSITE-ProRule" id="PRU00723"/>
    </source>
</evidence>
<keyword evidence="1" id="KW-0479">Metal-binding</keyword>
<dbReference type="PROSITE" id="PS50103">
    <property type="entry name" value="ZF_C3H1"/>
    <property type="match status" value="2"/>
</dbReference>
<dbReference type="SMART" id="SM00356">
    <property type="entry name" value="ZnF_C3H1"/>
    <property type="match status" value="2"/>
</dbReference>
<feature type="region of interest" description="Disordered" evidence="2">
    <location>
        <begin position="18"/>
        <end position="40"/>
    </location>
</feature>
<dbReference type="AlphaFoldDB" id="A0A6A7AD58"/>
<evidence type="ECO:0000313" key="4">
    <source>
        <dbReference type="EMBL" id="KAF2830525.1"/>
    </source>
</evidence>
<keyword evidence="1" id="KW-0862">Zinc</keyword>
<feature type="region of interest" description="Disordered" evidence="2">
    <location>
        <begin position="417"/>
        <end position="437"/>
    </location>
</feature>
<dbReference type="GO" id="GO:0008270">
    <property type="term" value="F:zinc ion binding"/>
    <property type="evidence" value="ECO:0007669"/>
    <property type="project" value="UniProtKB-KW"/>
</dbReference>
<dbReference type="Proteomes" id="UP000799424">
    <property type="component" value="Unassembled WGS sequence"/>
</dbReference>
<dbReference type="InterPro" id="IPR057654">
    <property type="entry name" value="Znf-CCCH_tandem"/>
</dbReference>
<gene>
    <name evidence="4" type="ORF">CC86DRAFT_402560</name>
</gene>
<evidence type="ECO:0000313" key="5">
    <source>
        <dbReference type="Proteomes" id="UP000799424"/>
    </source>
</evidence>
<evidence type="ECO:0000259" key="3">
    <source>
        <dbReference type="PROSITE" id="PS50103"/>
    </source>
</evidence>
<dbReference type="OrthoDB" id="2270193at2759"/>
<protein>
    <recommendedName>
        <fullName evidence="3">C3H1-type domain-containing protein</fullName>
    </recommendedName>
</protein>